<accession>A0A397T1W9</accession>
<proteinExistence type="predicted"/>
<comment type="caution">
    <text evidence="1">The sequence shown here is derived from an EMBL/GenBank/DDBJ whole genome shotgun (WGS) entry which is preliminary data.</text>
</comment>
<evidence type="ECO:0000313" key="2">
    <source>
        <dbReference type="Proteomes" id="UP000265703"/>
    </source>
</evidence>
<name>A0A397T1W9_9GLOM</name>
<dbReference type="Proteomes" id="UP000265703">
    <property type="component" value="Unassembled WGS sequence"/>
</dbReference>
<keyword evidence="2" id="KW-1185">Reference proteome</keyword>
<dbReference type="EMBL" id="QKYT01000130">
    <property type="protein sequence ID" value="RIA92318.1"/>
    <property type="molecule type" value="Genomic_DNA"/>
</dbReference>
<dbReference type="OrthoDB" id="2350063at2759"/>
<dbReference type="AlphaFoldDB" id="A0A397T1W9"/>
<organism evidence="1 2">
    <name type="scientific">Glomus cerebriforme</name>
    <dbReference type="NCBI Taxonomy" id="658196"/>
    <lineage>
        <taxon>Eukaryota</taxon>
        <taxon>Fungi</taxon>
        <taxon>Fungi incertae sedis</taxon>
        <taxon>Mucoromycota</taxon>
        <taxon>Glomeromycotina</taxon>
        <taxon>Glomeromycetes</taxon>
        <taxon>Glomerales</taxon>
        <taxon>Glomeraceae</taxon>
        <taxon>Glomus</taxon>
    </lineage>
</organism>
<sequence length="153" mass="17886">MDSHLDSQIQQALVKQISSQLHSQIQQIISRREDCSAGIKPKHFKILKKCFSINDFIQYTKTNYFNSLDGSVKKSVNLLIDISLSEEFEQENMKLSQKIEEYVKRNIIPELPSGYNSYAKYEESDMFDKLNKVFKERIKKLSILEKNLNSKSK</sequence>
<evidence type="ECO:0000313" key="1">
    <source>
        <dbReference type="EMBL" id="RIA92318.1"/>
    </source>
</evidence>
<gene>
    <name evidence="1" type="ORF">C1645_765537</name>
</gene>
<reference evidence="1 2" key="1">
    <citation type="submission" date="2018-06" db="EMBL/GenBank/DDBJ databases">
        <title>Comparative genomics reveals the genomic features of Rhizophagus irregularis, R. cerebriforme, R. diaphanum and Gigaspora rosea, and their symbiotic lifestyle signature.</title>
        <authorList>
            <person name="Morin E."/>
            <person name="San Clemente H."/>
            <person name="Chen E.C.H."/>
            <person name="De La Providencia I."/>
            <person name="Hainaut M."/>
            <person name="Kuo A."/>
            <person name="Kohler A."/>
            <person name="Murat C."/>
            <person name="Tang N."/>
            <person name="Roy S."/>
            <person name="Loubradou J."/>
            <person name="Henrissat B."/>
            <person name="Grigoriev I.V."/>
            <person name="Corradi N."/>
            <person name="Roux C."/>
            <person name="Martin F.M."/>
        </authorList>
    </citation>
    <scope>NUCLEOTIDE SEQUENCE [LARGE SCALE GENOMIC DNA]</scope>
    <source>
        <strain evidence="1 2">DAOM 227022</strain>
    </source>
</reference>
<dbReference type="STRING" id="658196.A0A397T1W9"/>
<protein>
    <submittedName>
        <fullName evidence="1">Uncharacterized protein</fullName>
    </submittedName>
</protein>